<dbReference type="HOGENOM" id="CLU_198712_0_0_2"/>
<dbReference type="Proteomes" id="UP000028194">
    <property type="component" value="Chromosome"/>
</dbReference>
<dbReference type="EMBL" id="CP007174">
    <property type="protein sequence ID" value="AIF83157.1"/>
    <property type="molecule type" value="Genomic_DNA"/>
</dbReference>
<sequence length="84" mass="9566">MHLRIHIHVQDMAKSSDCVENNHGRCQGHFKEEMNGSQVTRMCACPCHDSMYQLVRNTVALMAQAERQNPYHLAQAANDDDGRL</sequence>
<dbReference type="AlphaFoldDB" id="A0A075MQL2"/>
<dbReference type="KEGG" id="nev:NTE_01084"/>
<organism evidence="1 2">
    <name type="scientific">Candidatus Nitrososphaera evergladensis SR1</name>
    <dbReference type="NCBI Taxonomy" id="1459636"/>
    <lineage>
        <taxon>Archaea</taxon>
        <taxon>Nitrososphaerota</taxon>
        <taxon>Nitrososphaeria</taxon>
        <taxon>Nitrososphaerales</taxon>
        <taxon>Nitrososphaeraceae</taxon>
        <taxon>Nitrososphaera</taxon>
    </lineage>
</organism>
<reference evidence="1 2" key="1">
    <citation type="journal article" date="2014" name="PLoS ONE">
        <title>Genome Sequence of Candidatus Nitrososphaera evergladensis from Group I.1b Enriched from Everglades Soil Reveals Novel Genomic Features of the Ammonia-Oxidizing Archaea.</title>
        <authorList>
            <person name="Zhalnina K.V."/>
            <person name="Dias R."/>
            <person name="Leonard M.T."/>
            <person name="Dorr de Quadros P."/>
            <person name="Camargo F.A."/>
            <person name="Drew J.C."/>
            <person name="Farmerie W.G."/>
            <person name="Daroub S.H."/>
            <person name="Triplett E.W."/>
        </authorList>
    </citation>
    <scope>NUCLEOTIDE SEQUENCE [LARGE SCALE GENOMIC DNA]</scope>
    <source>
        <strain evidence="1 2">SR1</strain>
    </source>
</reference>
<accession>A0A075MQL2</accession>
<evidence type="ECO:0000313" key="2">
    <source>
        <dbReference type="Proteomes" id="UP000028194"/>
    </source>
</evidence>
<evidence type="ECO:0000313" key="1">
    <source>
        <dbReference type="EMBL" id="AIF83157.1"/>
    </source>
</evidence>
<protein>
    <submittedName>
        <fullName evidence="1">Uncharacterized protein</fullName>
    </submittedName>
</protein>
<keyword evidence="2" id="KW-1185">Reference proteome</keyword>
<dbReference type="STRING" id="1459636.NTE_01084"/>
<proteinExistence type="predicted"/>
<name>A0A075MQL2_9ARCH</name>
<gene>
    <name evidence="1" type="ORF">NTE_01084</name>
</gene>